<dbReference type="Gene3D" id="1.20.1060.10">
    <property type="entry name" value="Taq DNA Polymerase, Chain T, domain 4"/>
    <property type="match status" value="1"/>
</dbReference>
<keyword evidence="7" id="KW-0239">DNA-directed DNA polymerase</keyword>
<dbReference type="EC" id="2.7.7.7" evidence="2"/>
<dbReference type="GO" id="GO:0006302">
    <property type="term" value="P:double-strand break repair"/>
    <property type="evidence" value="ECO:0007669"/>
    <property type="project" value="TreeGrafter"/>
</dbReference>
<evidence type="ECO:0000313" key="14">
    <source>
        <dbReference type="Proteomes" id="UP000178873"/>
    </source>
</evidence>
<dbReference type="InterPro" id="IPR008918">
    <property type="entry name" value="HhH2"/>
</dbReference>
<sequence length="802" mass="89687">MTVKDKKERLIVFDAHAIIHRAYHALPDFVSSKGEPTGGIYGLSTMLLKIIAELKPDYLVAAYDLPKPTFRHEAFAGYKAGRVKADENLVIQLKRSRDVFTAFGIPIYDCVGFEADDILGTVVEKLKKNSDIEIVIASGDMDTLQLVSKKQVQVYTLKKGINDTILYDEMRVRERFGFGPELLPDYKGLNGDPSDNIGGVPGIGDKTATTLITNFGSIESIYKTLKKTPEAFAKAGIKERIVRLLTEHEEEALFSKELATIRRDAPIEFHLPKAVWVDTVELSKILALFSELEFRTLGARAKETLDKVRGGVSTDEKVSEVVEPTAITPVSLPPAEEKELLIAVSLLNSTISDPTPEDILRFAKDGSFADAQKTILADIEKKGLERVFTTIEKPLIPVLSRMEAWGVKVDTSHLKKLSVEYHKKLSALEKSIWKQSGEEFNVNSPKQLGEILFNKMGLKAKYQKRTGTGALSTKESELEKLRELHPIIAEILSYRELQKLLSTYIDNIPALIAPDGRLHTHFIQIGAATGRMASRDPGLQNIPHKSEKGKDIRRAFVAEKKHKLVACDYSQIELRIAAFLSGDEKLLEIFKKGEDVHSAVASEVFGVPVEKVDYEMRRRAKVINFGIIYGMGVNALRVQLGTDRTEAQQFYNNYFERFSTLAKYLEQVKQDAYKKGFTETLFGRRRYFEGLKSKLPFVRAGAERQASNAPIQGTGADIIKLATVRIDAYLADKKYGDRVKMILQVHDELVFEIEEGLVKEVAPELKKIMETGVSSKETKGVVCVADVSVGDNWAEMERLNVE</sequence>
<dbReference type="InterPro" id="IPR020046">
    <property type="entry name" value="5-3_exonucl_a-hlix_arch_N"/>
</dbReference>
<dbReference type="InterPro" id="IPR001098">
    <property type="entry name" value="DNA-dir_DNA_pol_A_palm_dom"/>
</dbReference>
<dbReference type="CDD" id="cd09859">
    <property type="entry name" value="PIN_53EXO"/>
    <property type="match status" value="1"/>
</dbReference>
<evidence type="ECO:0000256" key="6">
    <source>
        <dbReference type="ARBA" id="ARBA00022763"/>
    </source>
</evidence>
<evidence type="ECO:0000256" key="7">
    <source>
        <dbReference type="ARBA" id="ARBA00022932"/>
    </source>
</evidence>
<dbReference type="FunFam" id="1.20.1060.10:FF:000001">
    <property type="entry name" value="DNA polymerase I"/>
    <property type="match status" value="1"/>
</dbReference>
<comment type="catalytic activity">
    <reaction evidence="10">
        <text>DNA(n) + a 2'-deoxyribonucleoside 5'-triphosphate = DNA(n+1) + diphosphate</text>
        <dbReference type="Rhea" id="RHEA:22508"/>
        <dbReference type="Rhea" id="RHEA-COMP:17339"/>
        <dbReference type="Rhea" id="RHEA-COMP:17340"/>
        <dbReference type="ChEBI" id="CHEBI:33019"/>
        <dbReference type="ChEBI" id="CHEBI:61560"/>
        <dbReference type="ChEBI" id="CHEBI:173112"/>
        <dbReference type="EC" id="2.7.7.7"/>
    </reaction>
</comment>
<keyword evidence="3" id="KW-0808">Transferase</keyword>
<keyword evidence="6" id="KW-0227">DNA damage</keyword>
<evidence type="ECO:0000256" key="1">
    <source>
        <dbReference type="ARBA" id="ARBA00007705"/>
    </source>
</evidence>
<name>A0A1G2M253_9BACT</name>
<keyword evidence="9" id="KW-0234">DNA repair</keyword>
<dbReference type="SUPFAM" id="SSF56672">
    <property type="entry name" value="DNA/RNA polymerases"/>
    <property type="match status" value="1"/>
</dbReference>
<dbReference type="PANTHER" id="PTHR10133">
    <property type="entry name" value="DNA POLYMERASE I"/>
    <property type="match status" value="1"/>
</dbReference>
<dbReference type="Gene3D" id="3.40.50.1010">
    <property type="entry name" value="5'-nuclease"/>
    <property type="match status" value="1"/>
</dbReference>
<dbReference type="STRING" id="1802301.A2664_01335"/>
<dbReference type="CDD" id="cd09898">
    <property type="entry name" value="H3TH_53EXO"/>
    <property type="match status" value="1"/>
</dbReference>
<evidence type="ECO:0000256" key="9">
    <source>
        <dbReference type="ARBA" id="ARBA00023204"/>
    </source>
</evidence>
<evidence type="ECO:0000313" key="13">
    <source>
        <dbReference type="EMBL" id="OHA17975.1"/>
    </source>
</evidence>
<proteinExistence type="inferred from homology"/>
<dbReference type="Pfam" id="PF01367">
    <property type="entry name" value="5_3_exonuc"/>
    <property type="match status" value="1"/>
</dbReference>
<accession>A0A1G2M253</accession>
<dbReference type="InterPro" id="IPR036279">
    <property type="entry name" value="5-3_exonuclease_C_sf"/>
</dbReference>
<dbReference type="SMART" id="SM00475">
    <property type="entry name" value="53EXOc"/>
    <property type="match status" value="1"/>
</dbReference>
<evidence type="ECO:0000256" key="10">
    <source>
        <dbReference type="ARBA" id="ARBA00049244"/>
    </source>
</evidence>
<evidence type="ECO:0000256" key="4">
    <source>
        <dbReference type="ARBA" id="ARBA00022695"/>
    </source>
</evidence>
<dbReference type="Pfam" id="PF02739">
    <property type="entry name" value="5_3_exonuc_N"/>
    <property type="match status" value="1"/>
</dbReference>
<reference evidence="13 14" key="1">
    <citation type="journal article" date="2016" name="Nat. Commun.">
        <title>Thousands of microbial genomes shed light on interconnected biogeochemical processes in an aquifer system.</title>
        <authorList>
            <person name="Anantharaman K."/>
            <person name="Brown C.T."/>
            <person name="Hug L.A."/>
            <person name="Sharon I."/>
            <person name="Castelle C.J."/>
            <person name="Probst A.J."/>
            <person name="Thomas B.C."/>
            <person name="Singh A."/>
            <person name="Wilkins M.J."/>
            <person name="Karaoz U."/>
            <person name="Brodie E.L."/>
            <person name="Williams K.H."/>
            <person name="Hubbard S.S."/>
            <person name="Banfield J.F."/>
        </authorList>
    </citation>
    <scope>NUCLEOTIDE SEQUENCE [LARGE SCALE GENOMIC DNA]</scope>
</reference>
<dbReference type="EMBL" id="MHRF01000010">
    <property type="protein sequence ID" value="OHA17975.1"/>
    <property type="molecule type" value="Genomic_DNA"/>
</dbReference>
<dbReference type="Gene3D" id="3.30.70.370">
    <property type="match status" value="1"/>
</dbReference>
<dbReference type="Pfam" id="PF00476">
    <property type="entry name" value="DNA_pol_A"/>
    <property type="match status" value="1"/>
</dbReference>
<dbReference type="GO" id="GO:0003887">
    <property type="term" value="F:DNA-directed DNA polymerase activity"/>
    <property type="evidence" value="ECO:0007669"/>
    <property type="project" value="UniProtKB-KW"/>
</dbReference>
<gene>
    <name evidence="13" type="ORF">A2664_01335</name>
</gene>
<dbReference type="InterPro" id="IPR002298">
    <property type="entry name" value="DNA_polymerase_A"/>
</dbReference>
<dbReference type="CDD" id="cd08637">
    <property type="entry name" value="DNA_pol_A_pol_I_C"/>
    <property type="match status" value="1"/>
</dbReference>
<evidence type="ECO:0000256" key="3">
    <source>
        <dbReference type="ARBA" id="ARBA00022679"/>
    </source>
</evidence>
<protein>
    <recommendedName>
        <fullName evidence="2">DNA-directed DNA polymerase</fullName>
        <ecNumber evidence="2">2.7.7.7</ecNumber>
    </recommendedName>
</protein>
<dbReference type="PRINTS" id="PR00868">
    <property type="entry name" value="DNAPOLI"/>
</dbReference>
<keyword evidence="5" id="KW-0235">DNA replication</keyword>
<keyword evidence="8" id="KW-0238">DNA-binding</keyword>
<keyword evidence="4" id="KW-0548">Nucleotidyltransferase</keyword>
<comment type="caution">
    <text evidence="13">The sequence shown here is derived from an EMBL/GenBank/DDBJ whole genome shotgun (WGS) entry which is preliminary data.</text>
</comment>
<evidence type="ECO:0000256" key="8">
    <source>
        <dbReference type="ARBA" id="ARBA00023125"/>
    </source>
</evidence>
<dbReference type="SMART" id="SM00482">
    <property type="entry name" value="POLAc"/>
    <property type="match status" value="1"/>
</dbReference>
<feature type="domain" description="DNA-directed DNA polymerase family A palm" evidence="12">
    <location>
        <begin position="549"/>
        <end position="757"/>
    </location>
</feature>
<dbReference type="GO" id="GO:0003677">
    <property type="term" value="F:DNA binding"/>
    <property type="evidence" value="ECO:0007669"/>
    <property type="project" value="UniProtKB-KW"/>
</dbReference>
<feature type="domain" description="5'-3' exonuclease" evidence="11">
    <location>
        <begin position="6"/>
        <end position="277"/>
    </location>
</feature>
<evidence type="ECO:0000259" key="11">
    <source>
        <dbReference type="SMART" id="SM00475"/>
    </source>
</evidence>
<dbReference type="SUPFAM" id="SSF47807">
    <property type="entry name" value="5' to 3' exonuclease, C-terminal subdomain"/>
    <property type="match status" value="1"/>
</dbReference>
<comment type="similarity">
    <text evidence="1">Belongs to the DNA polymerase type-A family.</text>
</comment>
<evidence type="ECO:0000256" key="2">
    <source>
        <dbReference type="ARBA" id="ARBA00012417"/>
    </source>
</evidence>
<dbReference type="SUPFAM" id="SSF88723">
    <property type="entry name" value="PIN domain-like"/>
    <property type="match status" value="1"/>
</dbReference>
<evidence type="ECO:0000256" key="5">
    <source>
        <dbReference type="ARBA" id="ARBA00022705"/>
    </source>
</evidence>
<dbReference type="InterPro" id="IPR043502">
    <property type="entry name" value="DNA/RNA_pol_sf"/>
</dbReference>
<evidence type="ECO:0000259" key="12">
    <source>
        <dbReference type="SMART" id="SM00482"/>
    </source>
</evidence>
<dbReference type="GO" id="GO:0006261">
    <property type="term" value="P:DNA-templated DNA replication"/>
    <property type="evidence" value="ECO:0007669"/>
    <property type="project" value="InterPro"/>
</dbReference>
<dbReference type="InterPro" id="IPR020045">
    <property type="entry name" value="DNA_polI_H3TH"/>
</dbReference>
<dbReference type="PANTHER" id="PTHR10133:SF27">
    <property type="entry name" value="DNA POLYMERASE NU"/>
    <property type="match status" value="1"/>
</dbReference>
<dbReference type="FunFam" id="1.10.150.20:FF:000002">
    <property type="entry name" value="DNA polymerase I"/>
    <property type="match status" value="1"/>
</dbReference>
<dbReference type="SMART" id="SM00279">
    <property type="entry name" value="HhH2"/>
    <property type="match status" value="1"/>
</dbReference>
<dbReference type="InterPro" id="IPR029060">
    <property type="entry name" value="PIN-like_dom_sf"/>
</dbReference>
<dbReference type="Proteomes" id="UP000178873">
    <property type="component" value="Unassembled WGS sequence"/>
</dbReference>
<dbReference type="FunFam" id="1.10.150.20:FF:000003">
    <property type="entry name" value="DNA polymerase I"/>
    <property type="match status" value="1"/>
</dbReference>
<dbReference type="Gene3D" id="1.10.150.20">
    <property type="entry name" value="5' to 3' exonuclease, C-terminal subdomain"/>
    <property type="match status" value="2"/>
</dbReference>
<dbReference type="InterPro" id="IPR002421">
    <property type="entry name" value="5-3_exonuclease"/>
</dbReference>
<dbReference type="PROSITE" id="PS00447">
    <property type="entry name" value="DNA_POLYMERASE_A"/>
    <property type="match status" value="1"/>
</dbReference>
<dbReference type="AlphaFoldDB" id="A0A1G2M253"/>
<dbReference type="GO" id="GO:0008409">
    <property type="term" value="F:5'-3' exonuclease activity"/>
    <property type="evidence" value="ECO:0007669"/>
    <property type="project" value="InterPro"/>
</dbReference>
<dbReference type="InterPro" id="IPR019760">
    <property type="entry name" value="DNA-dir_DNA_pol_A_CS"/>
</dbReference>
<organism evidence="13 14">
    <name type="scientific">Candidatus Taylorbacteria bacterium RIFCSPHIGHO2_01_FULL_46_22b</name>
    <dbReference type="NCBI Taxonomy" id="1802301"/>
    <lineage>
        <taxon>Bacteria</taxon>
        <taxon>Candidatus Tayloriibacteriota</taxon>
    </lineage>
</organism>